<sequence length="15" mass="1667">VILSVKPRSFIFCSA</sequence>
<evidence type="ECO:0000313" key="2">
    <source>
        <dbReference type="Proteomes" id="UP000008367"/>
    </source>
</evidence>
<feature type="non-terminal residue" evidence="1">
    <location>
        <position position="1"/>
    </location>
</feature>
<dbReference type="EMBL" id="AJSR01001671">
    <property type="protein sequence ID" value="EKM30397.1"/>
    <property type="molecule type" value="Genomic_DNA"/>
</dbReference>
<reference evidence="1 2" key="1">
    <citation type="submission" date="2012-10" db="EMBL/GenBank/DDBJ databases">
        <title>Genome sequence of Vibrio Cholerae HENC-02.</title>
        <authorList>
            <person name="Eppinger M."/>
            <person name="Hasan N.A."/>
            <person name="Sengamalay N."/>
            <person name="Hine E."/>
            <person name="Su Q."/>
            <person name="Daugherty S.C."/>
            <person name="Young S."/>
            <person name="Sadzewicz L."/>
            <person name="Tallon L."/>
            <person name="Cebula T.A."/>
            <person name="Ravel J."/>
            <person name="Colwell R.R."/>
        </authorList>
    </citation>
    <scope>NUCLEOTIDE SEQUENCE [LARGE SCALE GENOMIC DNA]</scope>
    <source>
        <strain evidence="1 2">HENC-02</strain>
    </source>
</reference>
<gene>
    <name evidence="1" type="ORF">VCHENC02_3869B</name>
</gene>
<organism evidence="1 2">
    <name type="scientific">Vibrio harveyi</name>
    <name type="common">Beneckea harveyi</name>
    <dbReference type="NCBI Taxonomy" id="669"/>
    <lineage>
        <taxon>Bacteria</taxon>
        <taxon>Pseudomonadati</taxon>
        <taxon>Pseudomonadota</taxon>
        <taxon>Gammaproteobacteria</taxon>
        <taxon>Vibrionales</taxon>
        <taxon>Vibrionaceae</taxon>
        <taxon>Vibrio</taxon>
    </lineage>
</organism>
<dbReference type="Proteomes" id="UP000008367">
    <property type="component" value="Unassembled WGS sequence"/>
</dbReference>
<accession>A0A454CVF0</accession>
<proteinExistence type="predicted"/>
<evidence type="ECO:0000313" key="1">
    <source>
        <dbReference type="EMBL" id="EKM30397.1"/>
    </source>
</evidence>
<protein>
    <submittedName>
        <fullName evidence="1">Uncharacterized protein</fullName>
    </submittedName>
</protein>
<name>A0A454CVF0_VIBHA</name>
<comment type="caution">
    <text evidence="1">The sequence shown here is derived from an EMBL/GenBank/DDBJ whole genome shotgun (WGS) entry which is preliminary data.</text>
</comment>